<dbReference type="PANTHER" id="PTHR32305:SF11">
    <property type="entry name" value="TYPE VI SECRETION SYSTEM SPIKE PROTEIN VGRG3"/>
    <property type="match status" value="1"/>
</dbReference>
<feature type="domain" description="Putative type VI secretion system Rhs element associated Vgr" evidence="5">
    <location>
        <begin position="477"/>
        <end position="583"/>
    </location>
</feature>
<dbReference type="SUPFAM" id="SSF69279">
    <property type="entry name" value="Phage tail proteins"/>
    <property type="match status" value="2"/>
</dbReference>
<dbReference type="InterPro" id="IPR018769">
    <property type="entry name" value="VgrG2_DUF2345"/>
</dbReference>
<name>A0A7W2Q7K1_9PSED</name>
<feature type="region of interest" description="Disordered" evidence="2">
    <location>
        <begin position="832"/>
        <end position="863"/>
    </location>
</feature>
<evidence type="ECO:0000313" key="6">
    <source>
        <dbReference type="EMBL" id="MBA6096223.1"/>
    </source>
</evidence>
<sequence length="913" mass="100436">MSNLNDVRFTFSTPGDEAIAFDVVSFELIEAVSELYRLEIELVSFANDADFVKLLDQPATLTIWQQNEAVRHVHGLVSSFEQGKTSHRRTRYRAVVEPQLARAGLQSDWRIFQHRPVPQLIDELFRERLWGKLKQYVVAPHQSREFCVQAGELDLDFFWRLSAEEGLISIFEHSEGRHTVTQADQISQFGTLEGEPVLYVANRGGIAEQPCLHQFNYREQVRSNVQTQRDYTFSHPRYNLQQTQFPLASSNQQNDYERYDYPGRFKHDNAGKPFTRTKVNALFGDARVAEVAGDDARLQPGIAFQLAGHAREDMNIRWRPLRIKHEGRQFTALEEDAAESEHGTSYHYTATLIPAEVEWHAPARPKPIIEGPQMAKVVGPPGEEIYCDEHGRVRVQFPWDRLGQEDDKSSCWVRVTQAWAGATWGHMAIPRIGQEVVVSFLNGDPDQPMITGRSYHVVNRTPYRLPEFKAVSPIRSKEHHGQRHNELRLDDTTGQISAALMSDHDHSALNLGYLTHPRHAGGKGRGQGFELRTDTHGVVRAGGGLLLSTELRARANEHHTDLAETAERLKTAQEYHTTFASEARDHLAQEGGDQDEVGDALKAQHAAIRGSGGNPEANRFPELADPQLVLASPTGIATSTPESTHIASGEHLGLSTGGHTSMAIGKRLLISASRGVRQFVQSMGWRLVAASGDIDLKALKDNINLLAKLKVSVTAERITLSAKEELVILAGGSSTTYNAGGIVHATAGQYTAHATDFIYKGSKSQAAAFPEDLKAGAGNLEVLQHYASRHAYDKADYRVEDALGRVFTGTLNSEGFASVAGLASGPAKVTLGKDPTETWSPASEIKGSNHPAADSTVGEHTSHAAQQIADSILSNASATSASDVRGLLKQVLKKQASDELKTLVSAPVGKTKP</sequence>
<dbReference type="Proteomes" id="UP000545074">
    <property type="component" value="Unassembled WGS sequence"/>
</dbReference>
<dbReference type="Pfam" id="PF04717">
    <property type="entry name" value="Phage_base_V"/>
    <property type="match status" value="1"/>
</dbReference>
<dbReference type="InterPro" id="IPR050708">
    <property type="entry name" value="T6SS_VgrG/RHS"/>
</dbReference>
<dbReference type="Pfam" id="PF10106">
    <property type="entry name" value="DUF2345"/>
    <property type="match status" value="1"/>
</dbReference>
<dbReference type="Gene3D" id="2.40.50.230">
    <property type="entry name" value="Gp5 N-terminal domain"/>
    <property type="match status" value="1"/>
</dbReference>
<feature type="domain" description="Gp5/Type VI secretion system Vgr protein OB-fold" evidence="3">
    <location>
        <begin position="389"/>
        <end position="455"/>
    </location>
</feature>
<protein>
    <submittedName>
        <fullName evidence="6">Type VI secretion system tip protein VgrG</fullName>
    </submittedName>
</protein>
<organism evidence="6 7">
    <name type="scientific">Pseudomonas juntendi</name>
    <dbReference type="NCBI Taxonomy" id="2666183"/>
    <lineage>
        <taxon>Bacteria</taxon>
        <taxon>Pseudomonadati</taxon>
        <taxon>Pseudomonadota</taxon>
        <taxon>Gammaproteobacteria</taxon>
        <taxon>Pseudomonadales</taxon>
        <taxon>Pseudomonadaceae</taxon>
        <taxon>Pseudomonas</taxon>
    </lineage>
</organism>
<dbReference type="AlphaFoldDB" id="A0A7W2Q7K1"/>
<dbReference type="PANTHER" id="PTHR32305">
    <property type="match status" value="1"/>
</dbReference>
<reference evidence="6 7" key="1">
    <citation type="submission" date="2020-07" db="EMBL/GenBank/DDBJ databases">
        <title>Diversity of carbapenemase encoding genes among Pseudomonas putida group clinical isolates in a tertiary Brazilian hospital.</title>
        <authorList>
            <person name="Alberto-Lei F."/>
            <person name="Nodari C.S."/>
            <person name="Streling A.P."/>
            <person name="Paulino J.T."/>
            <person name="Bessa-Neto F.O."/>
            <person name="Cayo R."/>
            <person name="Gales A.C."/>
        </authorList>
    </citation>
    <scope>NUCLEOTIDE SEQUENCE [LARGE SCALE GENOMIC DNA]</scope>
    <source>
        <strain evidence="6 7">12815</strain>
    </source>
</reference>
<dbReference type="InterPro" id="IPR006533">
    <property type="entry name" value="T6SS_Vgr_RhsGE"/>
</dbReference>
<comment type="similarity">
    <text evidence="1">Belongs to the VgrG protein family.</text>
</comment>
<dbReference type="SUPFAM" id="SSF69255">
    <property type="entry name" value="gp5 N-terminal domain-like"/>
    <property type="match status" value="1"/>
</dbReference>
<dbReference type="Gene3D" id="3.55.50.10">
    <property type="entry name" value="Baseplate protein-like domains"/>
    <property type="match status" value="1"/>
</dbReference>
<evidence type="ECO:0000256" key="2">
    <source>
        <dbReference type="SAM" id="MobiDB-lite"/>
    </source>
</evidence>
<evidence type="ECO:0000259" key="4">
    <source>
        <dbReference type="Pfam" id="PF10106"/>
    </source>
</evidence>
<evidence type="ECO:0000256" key="1">
    <source>
        <dbReference type="ARBA" id="ARBA00005558"/>
    </source>
</evidence>
<gene>
    <name evidence="6" type="primary">tssI</name>
    <name evidence="6" type="ORF">H4C80_03565</name>
</gene>
<dbReference type="InterPro" id="IPR006531">
    <property type="entry name" value="Gp5/Vgr_OB"/>
</dbReference>
<dbReference type="NCBIfam" id="TIGR01646">
    <property type="entry name" value="vgr_GE"/>
    <property type="match status" value="1"/>
</dbReference>
<dbReference type="NCBIfam" id="TIGR03361">
    <property type="entry name" value="VI_Rhs_Vgr"/>
    <property type="match status" value="1"/>
</dbReference>
<evidence type="ECO:0000259" key="5">
    <source>
        <dbReference type="Pfam" id="PF13296"/>
    </source>
</evidence>
<dbReference type="InterPro" id="IPR028244">
    <property type="entry name" value="T6SS_Rhs_Vgr_dom"/>
</dbReference>
<accession>A0A7W2Q7K1</accession>
<evidence type="ECO:0000313" key="7">
    <source>
        <dbReference type="Proteomes" id="UP000545074"/>
    </source>
</evidence>
<evidence type="ECO:0000259" key="3">
    <source>
        <dbReference type="Pfam" id="PF04717"/>
    </source>
</evidence>
<comment type="caution">
    <text evidence="6">The sequence shown here is derived from an EMBL/GenBank/DDBJ whole genome shotgun (WGS) entry which is preliminary data.</text>
</comment>
<dbReference type="RefSeq" id="WP_182388882.1">
    <property type="nucleotide sequence ID" value="NZ_JACGCX010000002.1"/>
</dbReference>
<dbReference type="Gene3D" id="2.30.110.50">
    <property type="match status" value="1"/>
</dbReference>
<dbReference type="Gene3D" id="4.10.220.110">
    <property type="match status" value="1"/>
</dbReference>
<feature type="domain" description="DUF2345" evidence="4">
    <location>
        <begin position="617"/>
        <end position="761"/>
    </location>
</feature>
<dbReference type="Pfam" id="PF13296">
    <property type="entry name" value="T6SS_Vgr"/>
    <property type="match status" value="1"/>
</dbReference>
<dbReference type="Pfam" id="PF05954">
    <property type="entry name" value="Phage_GPD"/>
    <property type="match status" value="1"/>
</dbReference>
<dbReference type="InterPro" id="IPR037026">
    <property type="entry name" value="Vgr_OB-fold_dom_sf"/>
</dbReference>
<dbReference type="InterPro" id="IPR017847">
    <property type="entry name" value="T6SS_RhsGE_Vgr_subset"/>
</dbReference>
<dbReference type="SUPFAM" id="SSF69349">
    <property type="entry name" value="Phage fibre proteins"/>
    <property type="match status" value="1"/>
</dbReference>
<dbReference type="EMBL" id="JACGCX010000002">
    <property type="protein sequence ID" value="MBA6096223.1"/>
    <property type="molecule type" value="Genomic_DNA"/>
</dbReference>
<proteinExistence type="inferred from homology"/>